<evidence type="ECO:0000256" key="2">
    <source>
        <dbReference type="SAM" id="SignalP"/>
    </source>
</evidence>
<dbReference type="Proteomes" id="UP000008975">
    <property type="component" value="Chromosome"/>
</dbReference>
<dbReference type="KEGG" id="mts:MTES_1472"/>
<evidence type="ECO:0000313" key="4">
    <source>
        <dbReference type="Proteomes" id="UP000008975"/>
    </source>
</evidence>
<evidence type="ECO:0000313" key="3">
    <source>
        <dbReference type="EMBL" id="BAJ74436.1"/>
    </source>
</evidence>
<dbReference type="RefSeq" id="WP_013584561.1">
    <property type="nucleotide sequence ID" value="NC_015125.1"/>
</dbReference>
<feature type="signal peptide" evidence="2">
    <location>
        <begin position="1"/>
        <end position="34"/>
    </location>
</feature>
<gene>
    <name evidence="3" type="ordered locus">MTES_1472</name>
</gene>
<reference evidence="3 4" key="1">
    <citation type="journal article" date="2011" name="J. Bacteriol.">
        <title>Genome sequence of Microbacterium testaceum StLB037, an N-acylhomoserine lactone-degrading bacterium isolated from potato leaves.</title>
        <authorList>
            <person name="Morohoshi T."/>
            <person name="Wang W.-Z."/>
            <person name="Someya N."/>
            <person name="Ikeda T."/>
        </authorList>
    </citation>
    <scope>NUCLEOTIDE SEQUENCE [LARGE SCALE GENOMIC DNA]</scope>
    <source>
        <strain evidence="3 4">StLB037</strain>
    </source>
</reference>
<feature type="compositionally biased region" description="Low complexity" evidence="1">
    <location>
        <begin position="59"/>
        <end position="71"/>
    </location>
</feature>
<dbReference type="STRING" id="979556.MTES_1472"/>
<dbReference type="AlphaFoldDB" id="E8N900"/>
<keyword evidence="2" id="KW-0732">Signal</keyword>
<dbReference type="EMBL" id="AP012052">
    <property type="protein sequence ID" value="BAJ74436.1"/>
    <property type="molecule type" value="Genomic_DNA"/>
</dbReference>
<dbReference type="eggNOG" id="COG2340">
    <property type="taxonomic scope" value="Bacteria"/>
</dbReference>
<sequence>MSLFSRLSRAGVAVGLGVSAVLVAGVVAAAPATADVSTPPPSTATPVPTATGAVAPVTVAPSATPSSSPAPTSEPLPTSAPLPTGDAAAAKTVTISGRVVFDKRTTTAQRAAVVVSATPAGGVPVPDAKVKYDAKAGTFRISDVPRGTYSVFSRMELADGWFAPTPYEIVVDATTKNVSDVTIDYSAARGGLATELLMFDESVLVRKLRVVATDVSTKAETELDLIGGGLGGVYNETILPTGTKVTVRAQYTDGRVVYYDGTAKGTSDPARAVAVSIGMWSFTRLTFDWAAAAAPKLASSTPTVSGTARVGRALTATTGVWARGATLTYQWSADGVAVRGATATSFTPGAAQKGKAITVTVTGKLAGYTSVSRTSKPTSAVAAGILTAPTPTIRGTARVGTTLTAVPGTWTSGTTLSYQWFANGTKIRGATSVSFTPTTAQRGAKLTVAVTGTKAGYASKTATSKATTAVAR</sequence>
<dbReference type="Gene3D" id="2.60.40.2700">
    <property type="match status" value="2"/>
</dbReference>
<organism evidence="3 4">
    <name type="scientific">Microbacterium testaceum (strain StLB037)</name>
    <dbReference type="NCBI Taxonomy" id="979556"/>
    <lineage>
        <taxon>Bacteria</taxon>
        <taxon>Bacillati</taxon>
        <taxon>Actinomycetota</taxon>
        <taxon>Actinomycetes</taxon>
        <taxon>Micrococcales</taxon>
        <taxon>Microbacteriaceae</taxon>
        <taxon>Microbacterium</taxon>
    </lineage>
</organism>
<feature type="chain" id="PRO_5039536501" evidence="2">
    <location>
        <begin position="35"/>
        <end position="472"/>
    </location>
</feature>
<proteinExistence type="predicted"/>
<feature type="region of interest" description="Disordered" evidence="1">
    <location>
        <begin position="59"/>
        <end position="85"/>
    </location>
</feature>
<dbReference type="OrthoDB" id="614750at2"/>
<name>E8N900_MICTS</name>
<dbReference type="HOGENOM" id="CLU_578483_0_0_11"/>
<reference key="2">
    <citation type="submission" date="2011-02" db="EMBL/GenBank/DDBJ databases">
        <title>Genome sequence of Microbacterium testaceum StLB037.</title>
        <authorList>
            <person name="Morohoshi T."/>
            <person name="Wang W.Z."/>
            <person name="Someya N."/>
            <person name="Ikeda T."/>
        </authorList>
    </citation>
    <scope>NUCLEOTIDE SEQUENCE</scope>
    <source>
        <strain>StLB037</strain>
    </source>
</reference>
<accession>E8N900</accession>
<protein>
    <submittedName>
        <fullName evidence="3">Biotin carboxyl carrier protein</fullName>
    </submittedName>
</protein>
<evidence type="ECO:0000256" key="1">
    <source>
        <dbReference type="SAM" id="MobiDB-lite"/>
    </source>
</evidence>